<dbReference type="RefSeq" id="XP_040687216.1">
    <property type="nucleotide sequence ID" value="XM_040836055.1"/>
</dbReference>
<gene>
    <name evidence="2" type="ORF">ASPWEDRAFT_43573</name>
</gene>
<dbReference type="InterPro" id="IPR036278">
    <property type="entry name" value="Sialidase_sf"/>
</dbReference>
<dbReference type="VEuPathDB" id="FungiDB:ASPWEDRAFT_43573"/>
<organism evidence="2 3">
    <name type="scientific">Aspergillus wentii DTO 134E9</name>
    <dbReference type="NCBI Taxonomy" id="1073089"/>
    <lineage>
        <taxon>Eukaryota</taxon>
        <taxon>Fungi</taxon>
        <taxon>Dikarya</taxon>
        <taxon>Ascomycota</taxon>
        <taxon>Pezizomycotina</taxon>
        <taxon>Eurotiomycetes</taxon>
        <taxon>Eurotiomycetidae</taxon>
        <taxon>Eurotiales</taxon>
        <taxon>Aspergillaceae</taxon>
        <taxon>Aspergillus</taxon>
        <taxon>Aspergillus subgen. Cremei</taxon>
    </lineage>
</organism>
<reference evidence="3" key="1">
    <citation type="journal article" date="2017" name="Genome Biol.">
        <title>Comparative genomics reveals high biological diversity and specific adaptations in the industrially and medically important fungal genus Aspergillus.</title>
        <authorList>
            <person name="de Vries R.P."/>
            <person name="Riley R."/>
            <person name="Wiebenga A."/>
            <person name="Aguilar-Osorio G."/>
            <person name="Amillis S."/>
            <person name="Uchima C.A."/>
            <person name="Anderluh G."/>
            <person name="Asadollahi M."/>
            <person name="Askin M."/>
            <person name="Barry K."/>
            <person name="Battaglia E."/>
            <person name="Bayram O."/>
            <person name="Benocci T."/>
            <person name="Braus-Stromeyer S.A."/>
            <person name="Caldana C."/>
            <person name="Canovas D."/>
            <person name="Cerqueira G.C."/>
            <person name="Chen F."/>
            <person name="Chen W."/>
            <person name="Choi C."/>
            <person name="Clum A."/>
            <person name="Dos Santos R.A."/>
            <person name="Damasio A.R."/>
            <person name="Diallinas G."/>
            <person name="Emri T."/>
            <person name="Fekete E."/>
            <person name="Flipphi M."/>
            <person name="Freyberg S."/>
            <person name="Gallo A."/>
            <person name="Gournas C."/>
            <person name="Habgood R."/>
            <person name="Hainaut M."/>
            <person name="Harispe M.L."/>
            <person name="Henrissat B."/>
            <person name="Hilden K.S."/>
            <person name="Hope R."/>
            <person name="Hossain A."/>
            <person name="Karabika E."/>
            <person name="Karaffa L."/>
            <person name="Karanyi Z."/>
            <person name="Krasevec N."/>
            <person name="Kuo A."/>
            <person name="Kusch H."/>
            <person name="LaButti K."/>
            <person name="Lagendijk E.L."/>
            <person name="Lapidus A."/>
            <person name="Levasseur A."/>
            <person name="Lindquist E."/>
            <person name="Lipzen A."/>
            <person name="Logrieco A.F."/>
            <person name="MacCabe A."/>
            <person name="Maekelae M.R."/>
            <person name="Malavazi I."/>
            <person name="Melin P."/>
            <person name="Meyer V."/>
            <person name="Mielnichuk N."/>
            <person name="Miskei M."/>
            <person name="Molnar A.P."/>
            <person name="Mule G."/>
            <person name="Ngan C.Y."/>
            <person name="Orejas M."/>
            <person name="Orosz E."/>
            <person name="Ouedraogo J.P."/>
            <person name="Overkamp K.M."/>
            <person name="Park H.-S."/>
            <person name="Perrone G."/>
            <person name="Piumi F."/>
            <person name="Punt P.J."/>
            <person name="Ram A.F."/>
            <person name="Ramon A."/>
            <person name="Rauscher S."/>
            <person name="Record E."/>
            <person name="Riano-Pachon D.M."/>
            <person name="Robert V."/>
            <person name="Roehrig J."/>
            <person name="Ruller R."/>
            <person name="Salamov A."/>
            <person name="Salih N.S."/>
            <person name="Samson R.A."/>
            <person name="Sandor E."/>
            <person name="Sanguinetti M."/>
            <person name="Schuetze T."/>
            <person name="Sepcic K."/>
            <person name="Shelest E."/>
            <person name="Sherlock G."/>
            <person name="Sophianopoulou V."/>
            <person name="Squina F.M."/>
            <person name="Sun H."/>
            <person name="Susca A."/>
            <person name="Todd R.B."/>
            <person name="Tsang A."/>
            <person name="Unkles S.E."/>
            <person name="van de Wiele N."/>
            <person name="van Rossen-Uffink D."/>
            <person name="Oliveira J.V."/>
            <person name="Vesth T.C."/>
            <person name="Visser J."/>
            <person name="Yu J.-H."/>
            <person name="Zhou M."/>
            <person name="Andersen M.R."/>
            <person name="Archer D.B."/>
            <person name="Baker S.E."/>
            <person name="Benoit I."/>
            <person name="Brakhage A.A."/>
            <person name="Braus G.H."/>
            <person name="Fischer R."/>
            <person name="Frisvad J.C."/>
            <person name="Goldman G.H."/>
            <person name="Houbraken J."/>
            <person name="Oakley B."/>
            <person name="Pocsi I."/>
            <person name="Scazzocchio C."/>
            <person name="Seiboth B."/>
            <person name="vanKuyk P.A."/>
            <person name="Wortman J."/>
            <person name="Dyer P.S."/>
            <person name="Grigoriev I.V."/>
        </authorList>
    </citation>
    <scope>NUCLEOTIDE SEQUENCE [LARGE SCALE GENOMIC DNA]</scope>
    <source>
        <strain evidence="3">DTO 134E9</strain>
    </source>
</reference>
<dbReference type="SUPFAM" id="SSF50939">
    <property type="entry name" value="Sialidases"/>
    <property type="match status" value="1"/>
</dbReference>
<dbReference type="CDD" id="cd15482">
    <property type="entry name" value="Sialidase_non-viral"/>
    <property type="match status" value="1"/>
</dbReference>
<dbReference type="PANTHER" id="PTHR38792:SF3">
    <property type="entry name" value="BNR_ASP-BOX REPEAT DOMAIN PROTEIN (AFU_ORTHOLOGUE AFUA_7G06430)-RELATED"/>
    <property type="match status" value="1"/>
</dbReference>
<protein>
    <submittedName>
        <fullName evidence="2">Uncharacterized protein</fullName>
    </submittedName>
</protein>
<evidence type="ECO:0000256" key="1">
    <source>
        <dbReference type="SAM" id="SignalP"/>
    </source>
</evidence>
<dbReference type="GeneID" id="63751903"/>
<dbReference type="OrthoDB" id="2739686at2759"/>
<dbReference type="EMBL" id="KV878214">
    <property type="protein sequence ID" value="OJJ33539.1"/>
    <property type="molecule type" value="Genomic_DNA"/>
</dbReference>
<dbReference type="Proteomes" id="UP000184383">
    <property type="component" value="Unassembled WGS sequence"/>
</dbReference>
<name>A0A1L9RF32_ASPWE</name>
<dbReference type="Gene3D" id="2.120.10.10">
    <property type="match status" value="1"/>
</dbReference>
<evidence type="ECO:0000313" key="2">
    <source>
        <dbReference type="EMBL" id="OJJ33539.1"/>
    </source>
</evidence>
<accession>A0A1L9RF32</accession>
<dbReference type="AlphaFoldDB" id="A0A1L9RF32"/>
<keyword evidence="3" id="KW-1185">Reference proteome</keyword>
<dbReference type="PANTHER" id="PTHR38792">
    <property type="entry name" value="BNR/ASP-BOX REPEAT DOMAIN PROTEIN (AFU_ORTHOLOGUE AFUA_7G06430)-RELATED"/>
    <property type="match status" value="1"/>
</dbReference>
<feature type="chain" id="PRO_5012747374" evidence="1">
    <location>
        <begin position="25"/>
        <end position="365"/>
    </location>
</feature>
<sequence>MTSVRLPFSILTLLISLILSLAAAAPSPVVKRGVKLDGEPSEMGKGTYPRATYIEDKSLLGCFRGLHDDKVTLETVRSTDKGKTWSPVGTIISEVEKTHGLNNCYLHQLPKSDRILAAFRNPERDPKTNKYTKYIMSVYFSDDQGKKWEPLSTVATTTTRGLGVWEPFMMDGLNGDLMLFFSRETRTDGKDQNSILVRSTDGGKTWGKEETISGGDIQKRDGMLGVARLAPDSEKMIAVFESLTPNTGITSITSSDDGKTWSNDRKIVYKGTNGPPSESAPQVVRIGKTLVASFSTWEDDREAGKSKPPNVKIVTSRDQGATWGEKTLIHKNCHWAGEVAIDDTSLLVMCDYNNGTAIAQRVSIA</sequence>
<evidence type="ECO:0000313" key="3">
    <source>
        <dbReference type="Proteomes" id="UP000184383"/>
    </source>
</evidence>
<keyword evidence="1" id="KW-0732">Signal</keyword>
<proteinExistence type="predicted"/>
<feature type="signal peptide" evidence="1">
    <location>
        <begin position="1"/>
        <end position="24"/>
    </location>
</feature>
<dbReference type="STRING" id="1073089.A0A1L9RF32"/>